<dbReference type="SUPFAM" id="SSF56645">
    <property type="entry name" value="Acyl-CoA dehydrogenase NM domain-like"/>
    <property type="match status" value="1"/>
</dbReference>
<dbReference type="InterPro" id="IPR037069">
    <property type="entry name" value="AcylCoA_DH/ox_N_sf"/>
</dbReference>
<keyword evidence="11" id="KW-1185">Reference proteome</keyword>
<reference evidence="9 11" key="1">
    <citation type="journal article" date="2009" name="Int. J. Syst. Evol. Microbiol.">
        <title>Janibacter hoylei sp. nov., Bacillus isronensis sp. nov. and Bacillus aryabhattai sp. nov., isolated from cryotubes used for collecting air from the upper atmosphere.</title>
        <authorList>
            <person name="Shivaji S."/>
            <person name="Chaturvedi P."/>
            <person name="Begum Z."/>
            <person name="Pindi P.K."/>
            <person name="Manorama R."/>
            <person name="Padmanaban D.A."/>
            <person name="Shouche Y.S."/>
            <person name="Pawar S."/>
            <person name="Vaishampayan P."/>
            <person name="Dutt C.B."/>
            <person name="Datta G.N."/>
            <person name="Manchanda R.K."/>
            <person name="Rao U.R."/>
            <person name="Bhargava P.M."/>
            <person name="Narlikar J.V."/>
        </authorList>
    </citation>
    <scope>NUCLEOTIDE SEQUENCE [LARGE SCALE GENOMIC DNA]</scope>
    <source>
        <strain evidence="9 11">PVAS-1</strain>
    </source>
</reference>
<evidence type="ECO:0000259" key="7">
    <source>
        <dbReference type="Pfam" id="PF02771"/>
    </source>
</evidence>
<dbReference type="PANTHER" id="PTHR43884:SF20">
    <property type="entry name" value="ACYL-COA DEHYDROGENASE FADE28"/>
    <property type="match status" value="1"/>
</dbReference>
<reference evidence="9" key="3">
    <citation type="submission" date="2017-11" db="EMBL/GenBank/DDBJ databases">
        <authorList>
            <person name="Seuylemezian A."/>
            <person name="Cooper K."/>
            <person name="Vaishampayan P."/>
        </authorList>
    </citation>
    <scope>NUCLEOTIDE SEQUENCE</scope>
    <source>
        <strain evidence="9">PVAS-1</strain>
    </source>
</reference>
<evidence type="ECO:0000256" key="3">
    <source>
        <dbReference type="ARBA" id="ARBA00022630"/>
    </source>
</evidence>
<dbReference type="InterPro" id="IPR013786">
    <property type="entry name" value="AcylCoA_DH/ox_N"/>
</dbReference>
<dbReference type="Gene3D" id="1.10.540.10">
    <property type="entry name" value="Acyl-CoA dehydrogenase/oxidase, N-terminal domain"/>
    <property type="match status" value="1"/>
</dbReference>
<dbReference type="Pfam" id="PF02771">
    <property type="entry name" value="Acyl-CoA_dh_N"/>
    <property type="match status" value="1"/>
</dbReference>
<dbReference type="GO" id="GO:0003995">
    <property type="term" value="F:acyl-CoA dehydrogenase activity"/>
    <property type="evidence" value="ECO:0007669"/>
    <property type="project" value="TreeGrafter"/>
</dbReference>
<keyword evidence="4" id="KW-0274">FAD</keyword>
<dbReference type="GO" id="GO:0050660">
    <property type="term" value="F:flavin adenine dinucleotide binding"/>
    <property type="evidence" value="ECO:0007669"/>
    <property type="project" value="InterPro"/>
</dbReference>
<keyword evidence="5" id="KW-0560">Oxidoreductase</keyword>
<dbReference type="PATRIC" id="fig|1210046.3.peg.2459"/>
<dbReference type="Proteomes" id="UP000288711">
    <property type="component" value="Unassembled WGS sequence"/>
</dbReference>
<dbReference type="EMBL" id="PIPF01000010">
    <property type="protein sequence ID" value="RWU82523.1"/>
    <property type="molecule type" value="Genomic_DNA"/>
</dbReference>
<dbReference type="InterPro" id="IPR009100">
    <property type="entry name" value="AcylCoA_DH/oxidase_NM_dom_sf"/>
</dbReference>
<comment type="caution">
    <text evidence="8">The sequence shown here is derived from an EMBL/GenBank/DDBJ whole genome shotgun (WGS) entry which is preliminary data.</text>
</comment>
<dbReference type="Proteomes" id="UP000004474">
    <property type="component" value="Unassembled WGS sequence"/>
</dbReference>
<dbReference type="AlphaFoldDB" id="K1E4Y5"/>
<comment type="cofactor">
    <cofactor evidence="1">
        <name>FAD</name>
        <dbReference type="ChEBI" id="CHEBI:57692"/>
    </cofactor>
</comment>
<evidence type="ECO:0000313" key="11">
    <source>
        <dbReference type="Proteomes" id="UP000288711"/>
    </source>
</evidence>
<dbReference type="InterPro" id="IPR009075">
    <property type="entry name" value="AcylCo_DH/oxidase_C"/>
</dbReference>
<evidence type="ECO:0000313" key="8">
    <source>
        <dbReference type="EMBL" id="EKA60447.1"/>
    </source>
</evidence>
<dbReference type="Gene3D" id="1.20.140.10">
    <property type="entry name" value="Butyryl-CoA Dehydrogenase, subunit A, domain 3"/>
    <property type="match status" value="1"/>
</dbReference>
<accession>K1E4Y5</accession>
<evidence type="ECO:0000256" key="4">
    <source>
        <dbReference type="ARBA" id="ARBA00022827"/>
    </source>
</evidence>
<comment type="similarity">
    <text evidence="2">Belongs to the acyl-CoA dehydrogenase family.</text>
</comment>
<feature type="domain" description="Acyl-CoA dehydrogenase/oxidase N-terminal" evidence="7">
    <location>
        <begin position="8"/>
        <end position="116"/>
    </location>
</feature>
<keyword evidence="3" id="KW-0285">Flavoprotein</keyword>
<dbReference type="OrthoDB" id="7328575at2"/>
<dbReference type="eggNOG" id="COG1960">
    <property type="taxonomic scope" value="Bacteria"/>
</dbReference>
<organism evidence="8 10">
    <name type="scientific">Janibacter hoylei PVAS-1</name>
    <dbReference type="NCBI Taxonomy" id="1210046"/>
    <lineage>
        <taxon>Bacteria</taxon>
        <taxon>Bacillati</taxon>
        <taxon>Actinomycetota</taxon>
        <taxon>Actinomycetes</taxon>
        <taxon>Micrococcales</taxon>
        <taxon>Intrasporangiaceae</taxon>
        <taxon>Janibacter</taxon>
    </lineage>
</organism>
<evidence type="ECO:0000259" key="6">
    <source>
        <dbReference type="Pfam" id="PF00441"/>
    </source>
</evidence>
<evidence type="ECO:0000256" key="2">
    <source>
        <dbReference type="ARBA" id="ARBA00009347"/>
    </source>
</evidence>
<reference evidence="8 10" key="2">
    <citation type="journal article" date="2012" name="J. Bacteriol.">
        <title>Genome Sequence of Janibacter hoylei MTCC8307, Isolated from the Stratospheric Air.</title>
        <authorList>
            <person name="Pawar S.P."/>
            <person name="Dhotre D.P."/>
            <person name="Shetty S.A."/>
            <person name="Chowdhury S.P."/>
            <person name="Chaudhari B.L."/>
            <person name="Shouche Y.S."/>
        </authorList>
    </citation>
    <scope>NUCLEOTIDE SEQUENCE [LARGE SCALE GENOMIC DNA]</scope>
    <source>
        <strain evidence="8 10">PVAS-1</strain>
    </source>
</reference>
<protein>
    <submittedName>
        <fullName evidence="8 9">Acyl-CoA dehydrogenase</fullName>
    </submittedName>
</protein>
<feature type="domain" description="Acyl-CoA dehydrogenase/oxidase C-terminal" evidence="6">
    <location>
        <begin position="210"/>
        <end position="351"/>
    </location>
</feature>
<dbReference type="InterPro" id="IPR036250">
    <property type="entry name" value="AcylCo_DH-like_C"/>
</dbReference>
<dbReference type="SUPFAM" id="SSF47203">
    <property type="entry name" value="Acyl-CoA dehydrogenase C-terminal domain-like"/>
    <property type="match status" value="1"/>
</dbReference>
<evidence type="ECO:0000256" key="5">
    <source>
        <dbReference type="ARBA" id="ARBA00023002"/>
    </source>
</evidence>
<sequence>MTDLLYTDVEESLRGSVRSTLQRSLDEGLPARLADEPDTDVSALWRTLAEQLGVAGLLVPESLGGVGASAREAAVVLEELGRAVAPTPFLTSAVVATTTLLSAGDETHLPRLASGEVVATLALPWTARRGAWSPVDGVVAPVAGALTADLFLVPVTDDGGETSLRALGRDDVELEPITSLDMTRPLARVTVTGQGSEIATGDAARAAVDAGLAAGAALLASEQLGLAQWSLETTVEYAKTRVQFARPIGSFQAIKHRLADLYLLLVGTQAAARQAAGVLADDPHGPEAQIATATAAAYCSDAAVRATEEALQLHGGIGMTWEAPVHTRLKRAAADRLALGTPDRHRSDLAALVDLPVS</sequence>
<dbReference type="RefSeq" id="WP_007928695.1">
    <property type="nucleotide sequence ID" value="NZ_ALWX01000059.1"/>
</dbReference>
<evidence type="ECO:0000313" key="10">
    <source>
        <dbReference type="Proteomes" id="UP000004474"/>
    </source>
</evidence>
<dbReference type="Pfam" id="PF00441">
    <property type="entry name" value="Acyl-CoA_dh_1"/>
    <property type="match status" value="1"/>
</dbReference>
<evidence type="ECO:0000256" key="1">
    <source>
        <dbReference type="ARBA" id="ARBA00001974"/>
    </source>
</evidence>
<gene>
    <name evidence="8" type="ORF">B277_12781</name>
    <name evidence="9" type="ORF">CWN80_10110</name>
</gene>
<dbReference type="EMBL" id="ALWX01000059">
    <property type="protein sequence ID" value="EKA60447.1"/>
    <property type="molecule type" value="Genomic_DNA"/>
</dbReference>
<dbReference type="STRING" id="1210046.B277_12781"/>
<name>K1E4Y5_9MICO</name>
<proteinExistence type="inferred from homology"/>
<evidence type="ECO:0000313" key="9">
    <source>
        <dbReference type="EMBL" id="RWU82523.1"/>
    </source>
</evidence>
<dbReference type="PANTHER" id="PTHR43884">
    <property type="entry name" value="ACYL-COA DEHYDROGENASE"/>
    <property type="match status" value="1"/>
</dbReference>